<dbReference type="RefSeq" id="WP_145363014.1">
    <property type="nucleotide sequence ID" value="NZ_CP036268.1"/>
</dbReference>
<keyword evidence="5" id="KW-1185">Reference proteome</keyword>
<keyword evidence="1" id="KW-0732">Signal</keyword>
<protein>
    <submittedName>
        <fullName evidence="4">Alkaline phosphatase</fullName>
        <ecNumber evidence="4">3.1.3.1</ecNumber>
    </submittedName>
</protein>
<dbReference type="Proteomes" id="UP000317318">
    <property type="component" value="Chromosome"/>
</dbReference>
<dbReference type="EMBL" id="CP036268">
    <property type="protein sequence ID" value="QDT36842.1"/>
    <property type="molecule type" value="Genomic_DNA"/>
</dbReference>
<dbReference type="SUPFAM" id="SSF49363">
    <property type="entry name" value="Purple acid phosphatase, N-terminal domain"/>
    <property type="match status" value="1"/>
</dbReference>
<dbReference type="GO" id="GO:0004035">
    <property type="term" value="F:alkaline phosphatase activity"/>
    <property type="evidence" value="ECO:0007669"/>
    <property type="project" value="UniProtKB-EC"/>
</dbReference>
<dbReference type="Pfam" id="PF00149">
    <property type="entry name" value="Metallophos"/>
    <property type="match status" value="1"/>
</dbReference>
<dbReference type="EC" id="3.1.3.1" evidence="4"/>
<evidence type="ECO:0000256" key="1">
    <source>
        <dbReference type="ARBA" id="ARBA00022729"/>
    </source>
</evidence>
<dbReference type="Gene3D" id="3.60.21.10">
    <property type="match status" value="1"/>
</dbReference>
<sequence length="465" mass="52328">MHLLGSTPPSLVRNVPAVAAGLLLLFVVVYCRSVGAEELQPHPKATATPDRILATWREDPSSTLSVTWRTGPQVRQADLQIAVAGAGPDFKLDAETFNGETTELKTNAGLVKMHAATATGLKPETLYAYRVGDGTEWSEWFHFRTAANEFKPFSFLYVGDAQNDVKEHWSRLIREAYSDAPRALLMLHAGDLINRGNKDDEWGEWFHAGGWVHAQKPCIAIPGNHEYDFDIFNPTDGGFRPVRLLARRWNQRFEFPQNGPEGLKESVYYLDVQGVRFIGLNSNEKIKEQAEWLEPVLADNPNRWTIVTHHHPVYSTSRGRDNPELRDLWQPLYDKYRVDLVLQGHDHTYGRTPLIASGKQRLSGGESNVASGAAAQSEQGGTVYVVSVSGPKMYPLKDYDDGKNPFDRRAEDTQLYQIISLEADKLRYEAKTANGELYDAFTLLKRPGRLNDLIDETPATPERRR</sequence>
<dbReference type="PANTHER" id="PTHR22953:SF153">
    <property type="entry name" value="PURPLE ACID PHOSPHATASE"/>
    <property type="match status" value="1"/>
</dbReference>
<dbReference type="AlphaFoldDB" id="A0A517QYY0"/>
<evidence type="ECO:0000313" key="4">
    <source>
        <dbReference type="EMBL" id="QDT36842.1"/>
    </source>
</evidence>
<dbReference type="GO" id="GO:0003993">
    <property type="term" value="F:acid phosphatase activity"/>
    <property type="evidence" value="ECO:0007669"/>
    <property type="project" value="InterPro"/>
</dbReference>
<dbReference type="Pfam" id="PF16656">
    <property type="entry name" value="Pur_ac_phosph_N"/>
    <property type="match status" value="1"/>
</dbReference>
<dbReference type="InterPro" id="IPR015914">
    <property type="entry name" value="PAPs_N"/>
</dbReference>
<dbReference type="SUPFAM" id="SSF56300">
    <property type="entry name" value="Metallo-dependent phosphatases"/>
    <property type="match status" value="1"/>
</dbReference>
<keyword evidence="4" id="KW-0378">Hydrolase</keyword>
<reference evidence="4 5" key="1">
    <citation type="submission" date="2019-02" db="EMBL/GenBank/DDBJ databases">
        <title>Deep-cultivation of Planctomycetes and their phenomic and genomic characterization uncovers novel biology.</title>
        <authorList>
            <person name="Wiegand S."/>
            <person name="Jogler M."/>
            <person name="Boedeker C."/>
            <person name="Pinto D."/>
            <person name="Vollmers J."/>
            <person name="Rivas-Marin E."/>
            <person name="Kohn T."/>
            <person name="Peeters S.H."/>
            <person name="Heuer A."/>
            <person name="Rast P."/>
            <person name="Oberbeckmann S."/>
            <person name="Bunk B."/>
            <person name="Jeske O."/>
            <person name="Meyerdierks A."/>
            <person name="Storesund J.E."/>
            <person name="Kallscheuer N."/>
            <person name="Luecker S."/>
            <person name="Lage O.M."/>
            <person name="Pohl T."/>
            <person name="Merkel B.J."/>
            <person name="Hornburger P."/>
            <person name="Mueller R.-W."/>
            <person name="Bruemmer F."/>
            <person name="Labrenz M."/>
            <person name="Spormann A.M."/>
            <person name="Op den Camp H."/>
            <person name="Overmann J."/>
            <person name="Amann R."/>
            <person name="Jetten M.S.M."/>
            <person name="Mascher T."/>
            <person name="Medema M.H."/>
            <person name="Devos D.P."/>
            <person name="Kaster A.-K."/>
            <person name="Ovreas L."/>
            <person name="Rohde M."/>
            <person name="Galperin M.Y."/>
            <person name="Jogler C."/>
        </authorList>
    </citation>
    <scope>NUCLEOTIDE SEQUENCE [LARGE SCALE GENOMIC DNA]</scope>
    <source>
        <strain evidence="4 5">Pan189</strain>
    </source>
</reference>
<feature type="domain" description="Calcineurin-like phosphoesterase" evidence="2">
    <location>
        <begin position="158"/>
        <end position="349"/>
    </location>
</feature>
<dbReference type="PANTHER" id="PTHR22953">
    <property type="entry name" value="ACID PHOSPHATASE RELATED"/>
    <property type="match status" value="1"/>
</dbReference>
<organism evidence="4 5">
    <name type="scientific">Stratiformator vulcanicus</name>
    <dbReference type="NCBI Taxonomy" id="2527980"/>
    <lineage>
        <taxon>Bacteria</taxon>
        <taxon>Pseudomonadati</taxon>
        <taxon>Planctomycetota</taxon>
        <taxon>Planctomycetia</taxon>
        <taxon>Planctomycetales</taxon>
        <taxon>Planctomycetaceae</taxon>
        <taxon>Stratiformator</taxon>
    </lineage>
</organism>
<gene>
    <name evidence="4" type="primary">phoA</name>
    <name evidence="4" type="ORF">Pan189_12050</name>
</gene>
<dbReference type="InterPro" id="IPR039331">
    <property type="entry name" value="PAPs-like"/>
</dbReference>
<accession>A0A517QYY0</accession>
<evidence type="ECO:0000259" key="2">
    <source>
        <dbReference type="Pfam" id="PF00149"/>
    </source>
</evidence>
<evidence type="ECO:0000259" key="3">
    <source>
        <dbReference type="Pfam" id="PF16656"/>
    </source>
</evidence>
<name>A0A517QYY0_9PLAN</name>
<dbReference type="OrthoDB" id="9809781at2"/>
<dbReference type="KEGG" id="svp:Pan189_12050"/>
<dbReference type="InterPro" id="IPR008963">
    <property type="entry name" value="Purple_acid_Pase-like_N"/>
</dbReference>
<dbReference type="Gene3D" id="2.60.40.380">
    <property type="entry name" value="Purple acid phosphatase-like, N-terminal"/>
    <property type="match status" value="1"/>
</dbReference>
<dbReference type="InterPro" id="IPR004843">
    <property type="entry name" value="Calcineurin-like_PHP"/>
</dbReference>
<evidence type="ECO:0000313" key="5">
    <source>
        <dbReference type="Proteomes" id="UP000317318"/>
    </source>
</evidence>
<dbReference type="InterPro" id="IPR029052">
    <property type="entry name" value="Metallo-depent_PP-like"/>
</dbReference>
<proteinExistence type="predicted"/>
<feature type="domain" description="Purple acid phosphatase N-terminal" evidence="3">
    <location>
        <begin position="49"/>
        <end position="145"/>
    </location>
</feature>
<dbReference type="GO" id="GO:0046872">
    <property type="term" value="F:metal ion binding"/>
    <property type="evidence" value="ECO:0007669"/>
    <property type="project" value="InterPro"/>
</dbReference>